<dbReference type="AlphaFoldDB" id="A0A1I6T1K5"/>
<dbReference type="STRING" id="683125.SAMN05660206_105205"/>
<accession>A0A1I6T1K5</accession>
<dbReference type="Pfam" id="PF10006">
    <property type="entry name" value="DUF2249"/>
    <property type="match status" value="2"/>
</dbReference>
<evidence type="ECO:0000259" key="1">
    <source>
        <dbReference type="Pfam" id="PF10006"/>
    </source>
</evidence>
<feature type="domain" description="DUF2249" evidence="1">
    <location>
        <begin position="207"/>
        <end position="271"/>
    </location>
</feature>
<dbReference type="Gene3D" id="1.10.3910.10">
    <property type="entry name" value="SP0561-like"/>
    <property type="match status" value="1"/>
</dbReference>
<reference evidence="2 3" key="1">
    <citation type="submission" date="2016-10" db="EMBL/GenBank/DDBJ databases">
        <authorList>
            <person name="de Groot N.N."/>
        </authorList>
    </citation>
    <scope>NUCLEOTIDE SEQUENCE [LARGE SCALE GENOMIC DNA]</scope>
    <source>
        <strain evidence="2 3">DSM 22789</strain>
    </source>
</reference>
<dbReference type="SUPFAM" id="SSF64307">
    <property type="entry name" value="SirA-like"/>
    <property type="match status" value="1"/>
</dbReference>
<dbReference type="InterPro" id="IPR018720">
    <property type="entry name" value="DUF2249"/>
</dbReference>
<dbReference type="Proteomes" id="UP000198785">
    <property type="component" value="Unassembled WGS sequence"/>
</dbReference>
<protein>
    <submittedName>
        <fullName evidence="2">Uncharacterized conserved protein</fullName>
    </submittedName>
</protein>
<evidence type="ECO:0000313" key="2">
    <source>
        <dbReference type="EMBL" id="SFS83075.1"/>
    </source>
</evidence>
<sequence>MIKISPNTRISELVKTNSASIEAIASLSKPLEKLKNPLLRKLLAARVNIAEAAKIGGCSLSDFKRVLEPLGFSLAIESPEEDTDTNATNLLPDWCVNNPVVKMDVRQGIAEGNDPLKEILTSYRQLQEGQVLCIINNFIPSPLISLLEKKGAQSFTHTIDQEEYHSYFLKKGINSKLQKETPSLSMMNLEEFEFLLDSYLPDDTVRLDVRELPMPQPMERILETLSTLEEGQALYVRHQRVPLHLLEALQTDNFAVHLCVKEEVDVRLFIHHI</sequence>
<gene>
    <name evidence="2" type="ORF">SAMN05660206_105205</name>
</gene>
<evidence type="ECO:0000313" key="3">
    <source>
        <dbReference type="Proteomes" id="UP000198785"/>
    </source>
</evidence>
<dbReference type="InterPro" id="IPR036868">
    <property type="entry name" value="TusA-like_sf"/>
</dbReference>
<dbReference type="EMBL" id="FOZZ01000005">
    <property type="protein sequence ID" value="SFS83075.1"/>
    <property type="molecule type" value="Genomic_DNA"/>
</dbReference>
<dbReference type="InterPro" id="IPR038062">
    <property type="entry name" value="ScdA-like_N_sf"/>
</dbReference>
<name>A0A1I6T1K5_9SPHI</name>
<proteinExistence type="predicted"/>
<keyword evidence="3" id="KW-1185">Reference proteome</keyword>
<dbReference type="RefSeq" id="WP_093365357.1">
    <property type="nucleotide sequence ID" value="NZ_FOZZ01000005.1"/>
</dbReference>
<organism evidence="2 3">
    <name type="scientific">Sphingobacterium wenxiniae</name>
    <dbReference type="NCBI Taxonomy" id="683125"/>
    <lineage>
        <taxon>Bacteria</taxon>
        <taxon>Pseudomonadati</taxon>
        <taxon>Bacteroidota</taxon>
        <taxon>Sphingobacteriia</taxon>
        <taxon>Sphingobacteriales</taxon>
        <taxon>Sphingobacteriaceae</taxon>
        <taxon>Sphingobacterium</taxon>
    </lineage>
</organism>
<dbReference type="SUPFAM" id="SSF140683">
    <property type="entry name" value="SP0561-like"/>
    <property type="match status" value="1"/>
</dbReference>
<feature type="domain" description="DUF2249" evidence="1">
    <location>
        <begin position="103"/>
        <end position="163"/>
    </location>
</feature>
<dbReference type="OrthoDB" id="128918at2"/>